<evidence type="ECO:0000259" key="13">
    <source>
        <dbReference type="Pfam" id="PF08263"/>
    </source>
</evidence>
<feature type="transmembrane region" description="Helical" evidence="11">
    <location>
        <begin position="732"/>
        <end position="755"/>
    </location>
</feature>
<dbReference type="AlphaFoldDB" id="A0AAV7E1H4"/>
<dbReference type="GO" id="GO:0005886">
    <property type="term" value="C:plasma membrane"/>
    <property type="evidence" value="ECO:0007669"/>
    <property type="project" value="UniProtKB-SubCell"/>
</dbReference>
<keyword evidence="8 11" id="KW-1133">Transmembrane helix</keyword>
<dbReference type="SMART" id="SM00369">
    <property type="entry name" value="LRR_TYP"/>
    <property type="match status" value="10"/>
</dbReference>
<comment type="caution">
    <text evidence="15">The sequence shown here is derived from an EMBL/GenBank/DDBJ whole genome shotgun (WGS) entry which is preliminary data.</text>
</comment>
<dbReference type="Pfam" id="PF23598">
    <property type="entry name" value="LRR_14"/>
    <property type="match status" value="1"/>
</dbReference>
<proteinExistence type="inferred from homology"/>
<evidence type="ECO:0000256" key="2">
    <source>
        <dbReference type="ARBA" id="ARBA00009592"/>
    </source>
</evidence>
<evidence type="ECO:0000313" key="16">
    <source>
        <dbReference type="Proteomes" id="UP000825729"/>
    </source>
</evidence>
<comment type="similarity">
    <text evidence="2">Belongs to the RLP family.</text>
</comment>
<name>A0AAV7E1H4_ARIFI</name>
<keyword evidence="7" id="KW-0677">Repeat</keyword>
<evidence type="ECO:0000259" key="14">
    <source>
        <dbReference type="Pfam" id="PF23598"/>
    </source>
</evidence>
<keyword evidence="3" id="KW-1003">Cell membrane</keyword>
<dbReference type="InterPro" id="IPR001611">
    <property type="entry name" value="Leu-rich_rpt"/>
</dbReference>
<accession>A0AAV7E1H4</accession>
<keyword evidence="9 11" id="KW-0472">Membrane</keyword>
<keyword evidence="4" id="KW-0433">Leucine-rich repeat</keyword>
<evidence type="ECO:0000256" key="11">
    <source>
        <dbReference type="SAM" id="Phobius"/>
    </source>
</evidence>
<dbReference type="FunFam" id="3.80.10.10:FF:000111">
    <property type="entry name" value="LRR receptor-like serine/threonine-protein kinase ERECTA"/>
    <property type="match status" value="1"/>
</dbReference>
<dbReference type="PRINTS" id="PR00019">
    <property type="entry name" value="LEURICHRPT"/>
</dbReference>
<feature type="domain" description="Leucine-rich repeat-containing N-terminal plant-type" evidence="13">
    <location>
        <begin position="31"/>
        <end position="69"/>
    </location>
</feature>
<dbReference type="PANTHER" id="PTHR48063">
    <property type="entry name" value="LRR RECEPTOR-LIKE KINASE"/>
    <property type="match status" value="1"/>
</dbReference>
<dbReference type="FunFam" id="3.80.10.10:FF:000095">
    <property type="entry name" value="LRR receptor-like serine/threonine-protein kinase GSO1"/>
    <property type="match status" value="1"/>
</dbReference>
<dbReference type="Proteomes" id="UP000825729">
    <property type="component" value="Unassembled WGS sequence"/>
</dbReference>
<keyword evidence="10" id="KW-0325">Glycoprotein</keyword>
<evidence type="ECO:0008006" key="17">
    <source>
        <dbReference type="Google" id="ProtNLM"/>
    </source>
</evidence>
<evidence type="ECO:0000313" key="15">
    <source>
        <dbReference type="EMBL" id="KAG9442045.1"/>
    </source>
</evidence>
<dbReference type="Pfam" id="PF00560">
    <property type="entry name" value="LRR_1"/>
    <property type="match status" value="3"/>
</dbReference>
<evidence type="ECO:0000256" key="10">
    <source>
        <dbReference type="ARBA" id="ARBA00023180"/>
    </source>
</evidence>
<evidence type="ECO:0000256" key="8">
    <source>
        <dbReference type="ARBA" id="ARBA00022989"/>
    </source>
</evidence>
<keyword evidence="16" id="KW-1185">Reference proteome</keyword>
<feature type="chain" id="PRO_5043876999" description="Leucine-rich repeat-containing N-terminal plant-type domain-containing protein" evidence="12">
    <location>
        <begin position="28"/>
        <end position="775"/>
    </location>
</feature>
<dbReference type="InterPro" id="IPR055414">
    <property type="entry name" value="LRR_R13L4/SHOC2-like"/>
</dbReference>
<comment type="subcellular location">
    <subcellularLocation>
        <location evidence="1">Cell membrane</location>
        <topology evidence="1">Single-pass type I membrane protein</topology>
    </subcellularLocation>
</comment>
<sequence length="775" mass="86586">MRYLRSCNGIIFVAFVSLFCNWPGCEGYCFKDERDALLQIKYSLNYPNGSALSNWVGEDCCMWTGIECDLSSVSDHHVVKIVLDGKRDESLGPWLPNATWFARFKELQHLELPRNQISGWNTPEGFRNMTKLKTLDLHENQLEGRIPRSLGYLISLQILDLSDNQFDEEIPAFVSNMTSLQSIDLSSNQLQGHIPLFLGHMTSLKDLYLSSNKLQGAIPLSLISNLTGLELIDISDNQFHGLLPFSIFANFSQLSFIDISDNSKLVVDTESPTWIPSFQLTGLGLGNCNLNNHSGHKIPKFLSSQYAIKYLFMYKNSLVGRIPPWLLYNTSIEELGLGENNLTGPFPRPNFLNKSSSASQINSLELFDNPLFDTLPENIGSLFPKLEEVSIFRSGLQGRIPASLGQLKALTSLELFENNLSGEIHESISKNGSSLLHLNLSHNKLHGKIFPGGTNFTSLVFLLLNNNKLSGTIPTGLENSKSLKYVDIRNNYLTGNISIHLPVLLKTKFLLLGSNHFQGEIPSQLCQMQKLRFIDFSDNQLTGAIPSCLNNLTALKEEYSSTVSPMGHGFTFDLVTKGRTYEYTTFPLMLVSGIDLSGNKITGNIPREMGYLRLLRSLNLSNNLLTGQIPDSFQYLNSLESLDLSSNRLAGKIPPNLVKLQFLSFINISFNSLQGEIPTEGQFLSFNMSSFLGNPGLCGQVLNKNCTHGIPNPGRSEGESDEEDVSVVDSPLFYYGFIALSYILGFWGFMGFLVLNKTWRISYFIALDRFIEFCS</sequence>
<dbReference type="InterPro" id="IPR013210">
    <property type="entry name" value="LRR_N_plant-typ"/>
</dbReference>
<organism evidence="15 16">
    <name type="scientific">Aristolochia fimbriata</name>
    <name type="common">White veined hardy Dutchman's pipe vine</name>
    <dbReference type="NCBI Taxonomy" id="158543"/>
    <lineage>
        <taxon>Eukaryota</taxon>
        <taxon>Viridiplantae</taxon>
        <taxon>Streptophyta</taxon>
        <taxon>Embryophyta</taxon>
        <taxon>Tracheophyta</taxon>
        <taxon>Spermatophyta</taxon>
        <taxon>Magnoliopsida</taxon>
        <taxon>Magnoliidae</taxon>
        <taxon>Piperales</taxon>
        <taxon>Aristolochiaceae</taxon>
        <taxon>Aristolochia</taxon>
    </lineage>
</organism>
<evidence type="ECO:0000256" key="1">
    <source>
        <dbReference type="ARBA" id="ARBA00004251"/>
    </source>
</evidence>
<evidence type="ECO:0000256" key="6">
    <source>
        <dbReference type="ARBA" id="ARBA00022729"/>
    </source>
</evidence>
<gene>
    <name evidence="15" type="ORF">H6P81_017899</name>
</gene>
<dbReference type="SUPFAM" id="SSF52058">
    <property type="entry name" value="L domain-like"/>
    <property type="match status" value="2"/>
</dbReference>
<evidence type="ECO:0000256" key="4">
    <source>
        <dbReference type="ARBA" id="ARBA00022614"/>
    </source>
</evidence>
<evidence type="ECO:0000256" key="12">
    <source>
        <dbReference type="SAM" id="SignalP"/>
    </source>
</evidence>
<feature type="signal peptide" evidence="12">
    <location>
        <begin position="1"/>
        <end position="27"/>
    </location>
</feature>
<dbReference type="SMART" id="SM00365">
    <property type="entry name" value="LRR_SD22"/>
    <property type="match status" value="6"/>
</dbReference>
<dbReference type="Gene3D" id="3.80.10.10">
    <property type="entry name" value="Ribonuclease Inhibitor"/>
    <property type="match status" value="4"/>
</dbReference>
<evidence type="ECO:0000256" key="9">
    <source>
        <dbReference type="ARBA" id="ARBA00023136"/>
    </source>
</evidence>
<dbReference type="InterPro" id="IPR046956">
    <property type="entry name" value="RLP23-like"/>
</dbReference>
<dbReference type="EMBL" id="JAINDJ010000007">
    <property type="protein sequence ID" value="KAG9442045.1"/>
    <property type="molecule type" value="Genomic_DNA"/>
</dbReference>
<evidence type="ECO:0000256" key="7">
    <source>
        <dbReference type="ARBA" id="ARBA00022737"/>
    </source>
</evidence>
<evidence type="ECO:0000256" key="5">
    <source>
        <dbReference type="ARBA" id="ARBA00022692"/>
    </source>
</evidence>
<dbReference type="InterPro" id="IPR032675">
    <property type="entry name" value="LRR_dom_sf"/>
</dbReference>
<dbReference type="FunFam" id="3.80.10.10:FF:000041">
    <property type="entry name" value="LRR receptor-like serine/threonine-protein kinase ERECTA"/>
    <property type="match status" value="1"/>
</dbReference>
<dbReference type="Pfam" id="PF08263">
    <property type="entry name" value="LRRNT_2"/>
    <property type="match status" value="1"/>
</dbReference>
<dbReference type="PROSITE" id="PS51450">
    <property type="entry name" value="LRR"/>
    <property type="match status" value="1"/>
</dbReference>
<keyword evidence="6 12" id="KW-0732">Signal</keyword>
<dbReference type="Pfam" id="PF13855">
    <property type="entry name" value="LRR_8"/>
    <property type="match status" value="1"/>
</dbReference>
<dbReference type="InterPro" id="IPR003591">
    <property type="entry name" value="Leu-rich_rpt_typical-subtyp"/>
</dbReference>
<protein>
    <recommendedName>
        <fullName evidence="17">Leucine-rich repeat-containing N-terminal plant-type domain-containing protein</fullName>
    </recommendedName>
</protein>
<dbReference type="PANTHER" id="PTHR48063:SF112">
    <property type="entry name" value="RECEPTOR LIKE PROTEIN 30-LIKE"/>
    <property type="match status" value="1"/>
</dbReference>
<feature type="domain" description="Disease resistance R13L4/SHOC-2-like LRR" evidence="14">
    <location>
        <begin position="102"/>
        <end position="289"/>
    </location>
</feature>
<reference evidence="15 16" key="1">
    <citation type="submission" date="2021-07" db="EMBL/GenBank/DDBJ databases">
        <title>The Aristolochia fimbriata genome: insights into angiosperm evolution, floral development and chemical biosynthesis.</title>
        <authorList>
            <person name="Jiao Y."/>
        </authorList>
    </citation>
    <scope>NUCLEOTIDE SEQUENCE [LARGE SCALE GENOMIC DNA]</scope>
    <source>
        <strain evidence="15">IBCAS-2021</strain>
        <tissue evidence="15">Leaf</tissue>
    </source>
</reference>
<evidence type="ECO:0000256" key="3">
    <source>
        <dbReference type="ARBA" id="ARBA00022475"/>
    </source>
</evidence>
<keyword evidence="5 11" id="KW-0812">Transmembrane</keyword>